<evidence type="ECO:0000256" key="6">
    <source>
        <dbReference type="ARBA" id="ARBA00022857"/>
    </source>
</evidence>
<keyword evidence="6" id="KW-0521">NADP</keyword>
<gene>
    <name evidence="19" type="ORF">WG66_19315</name>
</gene>
<organism evidence="19 20">
    <name type="scientific">Moniliophthora roreri</name>
    <name type="common">Frosty pod rot fungus</name>
    <name type="synonym">Monilia roreri</name>
    <dbReference type="NCBI Taxonomy" id="221103"/>
    <lineage>
        <taxon>Eukaryota</taxon>
        <taxon>Fungi</taxon>
        <taxon>Dikarya</taxon>
        <taxon>Basidiomycota</taxon>
        <taxon>Agaricomycotina</taxon>
        <taxon>Agaricomycetes</taxon>
        <taxon>Agaricomycetidae</taxon>
        <taxon>Agaricales</taxon>
        <taxon>Marasmiineae</taxon>
        <taxon>Marasmiaceae</taxon>
        <taxon>Moniliophthora</taxon>
    </lineage>
</organism>
<evidence type="ECO:0000256" key="15">
    <source>
        <dbReference type="ARBA" id="ARBA00049447"/>
    </source>
</evidence>
<comment type="catalytic activity">
    <reaction evidence="14">
        <text>5,6-dihydrouridine(16) in tRNA + NAD(+) = uridine(16) in tRNA + NADH + H(+)</text>
        <dbReference type="Rhea" id="RHEA:53380"/>
        <dbReference type="Rhea" id="RHEA-COMP:13543"/>
        <dbReference type="Rhea" id="RHEA-COMP:13544"/>
        <dbReference type="ChEBI" id="CHEBI:15378"/>
        <dbReference type="ChEBI" id="CHEBI:57540"/>
        <dbReference type="ChEBI" id="CHEBI:57945"/>
        <dbReference type="ChEBI" id="CHEBI:65315"/>
        <dbReference type="ChEBI" id="CHEBI:74443"/>
        <dbReference type="EC" id="1.3.1.88"/>
    </reaction>
    <physiologicalReaction direction="right-to-left" evidence="14">
        <dbReference type="Rhea" id="RHEA:53382"/>
    </physiologicalReaction>
</comment>
<comment type="catalytic activity">
    <reaction evidence="16">
        <text>5,6-dihydrouridine(17) in tRNA + NADP(+) = uridine(17) in tRNA + NADPH + H(+)</text>
        <dbReference type="Rhea" id="RHEA:53368"/>
        <dbReference type="Rhea" id="RHEA-COMP:13541"/>
        <dbReference type="Rhea" id="RHEA-COMP:13542"/>
        <dbReference type="ChEBI" id="CHEBI:15378"/>
        <dbReference type="ChEBI" id="CHEBI:57783"/>
        <dbReference type="ChEBI" id="CHEBI:58349"/>
        <dbReference type="ChEBI" id="CHEBI:65315"/>
        <dbReference type="ChEBI" id="CHEBI:74443"/>
        <dbReference type="EC" id="1.3.1.88"/>
    </reaction>
    <physiologicalReaction direction="right-to-left" evidence="16">
        <dbReference type="Rhea" id="RHEA:53370"/>
    </physiologicalReaction>
</comment>
<dbReference type="InterPro" id="IPR013785">
    <property type="entry name" value="Aldolase_TIM"/>
</dbReference>
<keyword evidence="8" id="KW-0520">NAD</keyword>
<dbReference type="Pfam" id="PF01207">
    <property type="entry name" value="Dus"/>
    <property type="match status" value="1"/>
</dbReference>
<dbReference type="EC" id="1.3.1.88" evidence="10"/>
<dbReference type="Proteomes" id="UP000054988">
    <property type="component" value="Unassembled WGS sequence"/>
</dbReference>
<evidence type="ECO:0000256" key="3">
    <source>
        <dbReference type="ARBA" id="ARBA00022643"/>
    </source>
</evidence>
<dbReference type="GO" id="GO:0006397">
    <property type="term" value="P:mRNA processing"/>
    <property type="evidence" value="ECO:0007669"/>
    <property type="project" value="UniProtKB-KW"/>
</dbReference>
<dbReference type="PANTHER" id="PTHR11082">
    <property type="entry name" value="TRNA-DIHYDROURIDINE SYNTHASE"/>
    <property type="match status" value="1"/>
</dbReference>
<feature type="compositionally biased region" description="Polar residues" evidence="17">
    <location>
        <begin position="460"/>
        <end position="472"/>
    </location>
</feature>
<comment type="caution">
    <text evidence="19">The sequence shown here is derived from an EMBL/GenBank/DDBJ whole genome shotgun (WGS) entry which is preliminary data.</text>
</comment>
<evidence type="ECO:0000256" key="8">
    <source>
        <dbReference type="ARBA" id="ARBA00023027"/>
    </source>
</evidence>
<dbReference type="PANTHER" id="PTHR11082:SF5">
    <property type="entry name" value="TRNA-DIHYDROURIDINE(16_17) SYNTHASE [NAD(P)(+)]-LIKE"/>
    <property type="match status" value="1"/>
</dbReference>
<name>A0A0W0EVL5_MONRR</name>
<keyword evidence="3" id="KW-0288">FMN</keyword>
<dbReference type="Gene3D" id="3.20.20.70">
    <property type="entry name" value="Aldolase class I"/>
    <property type="match status" value="1"/>
</dbReference>
<comment type="similarity">
    <text evidence="9">Belongs to the Dus family. Dus1 subfamily.</text>
</comment>
<keyword evidence="7" id="KW-0560">Oxidoreductase</keyword>
<comment type="catalytic activity">
    <reaction evidence="11">
        <text>5,6-dihydrouridine(17) in tRNA + NAD(+) = uridine(17) in tRNA + NADH + H(+)</text>
        <dbReference type="Rhea" id="RHEA:53372"/>
        <dbReference type="Rhea" id="RHEA-COMP:13541"/>
        <dbReference type="Rhea" id="RHEA-COMP:13542"/>
        <dbReference type="ChEBI" id="CHEBI:15378"/>
        <dbReference type="ChEBI" id="CHEBI:57540"/>
        <dbReference type="ChEBI" id="CHEBI:57945"/>
        <dbReference type="ChEBI" id="CHEBI:65315"/>
        <dbReference type="ChEBI" id="CHEBI:74443"/>
        <dbReference type="EC" id="1.3.1.88"/>
    </reaction>
    <physiologicalReaction direction="right-to-left" evidence="11">
        <dbReference type="Rhea" id="RHEA:53374"/>
    </physiologicalReaction>
</comment>
<evidence type="ECO:0000256" key="16">
    <source>
        <dbReference type="ARBA" id="ARBA00049467"/>
    </source>
</evidence>
<proteinExistence type="inferred from homology"/>
<dbReference type="SUPFAM" id="SSF51395">
    <property type="entry name" value="FMN-linked oxidoreductases"/>
    <property type="match status" value="1"/>
</dbReference>
<protein>
    <recommendedName>
        <fullName evidence="10">tRNA-dihydrouridine(16/17) synthase [NAD(P)(+)]</fullName>
        <ecNumber evidence="10">1.3.1.88</ecNumber>
    </recommendedName>
</protein>
<dbReference type="InterPro" id="IPR018517">
    <property type="entry name" value="tRNA_hU_synthase_CS"/>
</dbReference>
<sequence length="503" mass="56285">MTETSSSSAMERPRKLQGYQLYREVLGSPKYIVAPMVDQSELAWRRLSRRYGAQASHFLGRKSSFWLTGITAHIYPDDQCEGMQMWSDPRHHAYRTAAFDIASGEEGDPSTDRPLIIQFCANDPDKLLESAKALEGHCDAIDINLGCPQDIAKKGKYGAFLMDDWDLIYRLINILHKNLSIPVTAKFRVFPTVEKTVEYAKMLESAGAQILTCHGRLREQRGQNAGLADWSKIRAVKEAVSVPVFANGNILFQSDIQRCLDETDCDGVMSAEGQLYNVALFNGLDASDKTSSLSSTLTPHTPITSTTHPSHADLALEYLEVVHSIRTRTAVSAIKGHLFKIMRPALSRETDLRERLGRAKIRTKEWEGGGKWDMDEKSPLWEYIDVCREMKRRMDRDAEEAMEVGKDVEELVVIEETTGLRVLPHWIAQPYFRVAKKLPQQQQQQLAKVPVDEGKALNGAQGTASADVTRPTSVPAKRPIVESNGTEAVMSQEEVGKRVRLAA</sequence>
<dbReference type="eggNOG" id="KOG2335">
    <property type="taxonomic scope" value="Eukaryota"/>
</dbReference>
<evidence type="ECO:0000313" key="20">
    <source>
        <dbReference type="Proteomes" id="UP000054988"/>
    </source>
</evidence>
<keyword evidence="4" id="KW-0507">mRNA processing</keyword>
<comment type="catalytic activity">
    <reaction evidence="13">
        <text>a 5,6-dihydrouridine in mRNA + NAD(+) = a uridine in mRNA + NADH + H(+)</text>
        <dbReference type="Rhea" id="RHEA:69851"/>
        <dbReference type="Rhea" id="RHEA-COMP:14658"/>
        <dbReference type="Rhea" id="RHEA-COMP:17789"/>
        <dbReference type="ChEBI" id="CHEBI:15378"/>
        <dbReference type="ChEBI" id="CHEBI:57540"/>
        <dbReference type="ChEBI" id="CHEBI:57945"/>
        <dbReference type="ChEBI" id="CHEBI:65315"/>
        <dbReference type="ChEBI" id="CHEBI:74443"/>
    </reaction>
    <physiologicalReaction direction="right-to-left" evidence="13">
        <dbReference type="Rhea" id="RHEA:69853"/>
    </physiologicalReaction>
</comment>
<evidence type="ECO:0000256" key="2">
    <source>
        <dbReference type="ARBA" id="ARBA00022630"/>
    </source>
</evidence>
<feature type="domain" description="DUS-like FMN-binding" evidence="18">
    <location>
        <begin position="33"/>
        <end position="297"/>
    </location>
</feature>
<dbReference type="PROSITE" id="PS01136">
    <property type="entry name" value="UPF0034"/>
    <property type="match status" value="1"/>
</dbReference>
<evidence type="ECO:0000256" key="14">
    <source>
        <dbReference type="ARBA" id="ARBA00048934"/>
    </source>
</evidence>
<dbReference type="EMBL" id="LATX01002503">
    <property type="protein sequence ID" value="KTB28112.1"/>
    <property type="molecule type" value="Genomic_DNA"/>
</dbReference>
<feature type="region of interest" description="Disordered" evidence="17">
    <location>
        <begin position="457"/>
        <end position="478"/>
    </location>
</feature>
<evidence type="ECO:0000259" key="18">
    <source>
        <dbReference type="Pfam" id="PF01207"/>
    </source>
</evidence>
<evidence type="ECO:0000256" key="13">
    <source>
        <dbReference type="ARBA" id="ARBA00048342"/>
    </source>
</evidence>
<dbReference type="GO" id="GO:0017150">
    <property type="term" value="F:tRNA dihydrouridine synthase activity"/>
    <property type="evidence" value="ECO:0007669"/>
    <property type="project" value="InterPro"/>
</dbReference>
<evidence type="ECO:0000256" key="10">
    <source>
        <dbReference type="ARBA" id="ARBA00038890"/>
    </source>
</evidence>
<evidence type="ECO:0000256" key="11">
    <source>
        <dbReference type="ARBA" id="ARBA00047287"/>
    </source>
</evidence>
<comment type="cofactor">
    <cofactor evidence="1">
        <name>FMN</name>
        <dbReference type="ChEBI" id="CHEBI:58210"/>
    </cofactor>
</comment>
<evidence type="ECO:0000256" key="1">
    <source>
        <dbReference type="ARBA" id="ARBA00001917"/>
    </source>
</evidence>
<dbReference type="AlphaFoldDB" id="A0A0W0EVL5"/>
<evidence type="ECO:0000256" key="7">
    <source>
        <dbReference type="ARBA" id="ARBA00023002"/>
    </source>
</evidence>
<reference evidence="19 20" key="1">
    <citation type="submission" date="2015-12" db="EMBL/GenBank/DDBJ databases">
        <title>Draft genome sequence of Moniliophthora roreri, the causal agent of frosty pod rot of cacao.</title>
        <authorList>
            <person name="Aime M.C."/>
            <person name="Diaz-Valderrama J.R."/>
            <person name="Kijpornyongpan T."/>
            <person name="Phillips-Mora W."/>
        </authorList>
    </citation>
    <scope>NUCLEOTIDE SEQUENCE [LARGE SCALE GENOMIC DNA]</scope>
    <source>
        <strain evidence="19 20">MCA 2952</strain>
    </source>
</reference>
<evidence type="ECO:0000256" key="5">
    <source>
        <dbReference type="ARBA" id="ARBA00022694"/>
    </source>
</evidence>
<evidence type="ECO:0000256" key="17">
    <source>
        <dbReference type="SAM" id="MobiDB-lite"/>
    </source>
</evidence>
<keyword evidence="5" id="KW-0819">tRNA processing</keyword>
<comment type="catalytic activity">
    <reaction evidence="12">
        <text>5,6-dihydrouridine(16) in tRNA + NADP(+) = uridine(16) in tRNA + NADPH + H(+)</text>
        <dbReference type="Rhea" id="RHEA:53376"/>
        <dbReference type="Rhea" id="RHEA-COMP:13543"/>
        <dbReference type="Rhea" id="RHEA-COMP:13544"/>
        <dbReference type="ChEBI" id="CHEBI:15378"/>
        <dbReference type="ChEBI" id="CHEBI:57783"/>
        <dbReference type="ChEBI" id="CHEBI:58349"/>
        <dbReference type="ChEBI" id="CHEBI:65315"/>
        <dbReference type="ChEBI" id="CHEBI:74443"/>
        <dbReference type="EC" id="1.3.1.88"/>
    </reaction>
    <physiologicalReaction direction="right-to-left" evidence="12">
        <dbReference type="Rhea" id="RHEA:53378"/>
    </physiologicalReaction>
</comment>
<comment type="catalytic activity">
    <reaction evidence="15">
        <text>a 5,6-dihydrouridine in mRNA + NADP(+) = a uridine in mRNA + NADPH + H(+)</text>
        <dbReference type="Rhea" id="RHEA:69855"/>
        <dbReference type="Rhea" id="RHEA-COMP:14658"/>
        <dbReference type="Rhea" id="RHEA-COMP:17789"/>
        <dbReference type="ChEBI" id="CHEBI:15378"/>
        <dbReference type="ChEBI" id="CHEBI:57783"/>
        <dbReference type="ChEBI" id="CHEBI:58349"/>
        <dbReference type="ChEBI" id="CHEBI:65315"/>
        <dbReference type="ChEBI" id="CHEBI:74443"/>
    </reaction>
    <physiologicalReaction direction="right-to-left" evidence="15">
        <dbReference type="Rhea" id="RHEA:69857"/>
    </physiologicalReaction>
</comment>
<evidence type="ECO:0000256" key="4">
    <source>
        <dbReference type="ARBA" id="ARBA00022664"/>
    </source>
</evidence>
<keyword evidence="2" id="KW-0285">Flavoprotein</keyword>
<dbReference type="InterPro" id="IPR035587">
    <property type="entry name" value="DUS-like_FMN-bd"/>
</dbReference>
<evidence type="ECO:0000313" key="19">
    <source>
        <dbReference type="EMBL" id="KTB28112.1"/>
    </source>
</evidence>
<evidence type="ECO:0000256" key="12">
    <source>
        <dbReference type="ARBA" id="ARBA00047652"/>
    </source>
</evidence>
<dbReference type="CDD" id="cd02801">
    <property type="entry name" value="DUS_like_FMN"/>
    <property type="match status" value="1"/>
</dbReference>
<accession>A0A0W0EVL5</accession>
<dbReference type="GO" id="GO:0050660">
    <property type="term" value="F:flavin adenine dinucleotide binding"/>
    <property type="evidence" value="ECO:0007669"/>
    <property type="project" value="InterPro"/>
</dbReference>
<evidence type="ECO:0000256" key="9">
    <source>
        <dbReference type="ARBA" id="ARBA00038313"/>
    </source>
</evidence>